<sequence length="1196" mass="136994">MISAFKERKLIPVIGAGVSMSLRRRNGEALFPSWLQLLELAAQRVEAEGQVNLAQALRVMLPIGRYKEAADFAREGLTGSTWERFFHDVFLISRDEINPESLALPRAIWNLGNRIVTLNYDKVLRIASNEPENILEIDNSNRVELAKFVRNEDERNSVWHLHGRLDNSASIIFTSESYDQLYLKKDPSQAAGLDIFRSLCRDATLCFVGCSLDDADLLAEMAKVQKLFGGNVGPHFAIVRERDATQISQKLSETNISLLKITEFGQPLIELLAEISASKQSKPVPIKKTSSVENSNKTNQIAVLAAHPLNRAWNYDNILRETKRMKCHVDYYHLNERSLNELSHYDFILILTHVNKGRIVIEDEFLVSRSITFKECEDFIGAKDTGGVFAFTNMDDDTPIPTADTDSLQLPFVILQDIPATQIGSIFFQIFKLNKLDYFKGNLIVNLEKFSFTPLSGNHTESRFESGLPEAIDAKTTQKFVGRTTDMEIICKKLLALRDASNILTIKGSGGIGKTSTIKKVTVELAKRGYFNDGISFIDCESIPDYRSFENSVAFNFDITNTKEVKRQIKELASKQDNLIIFDNVETLLHLEDASEIVQLIDFLAEYASVVTTSREVLKVSSEEIFELRQFTTDEAIKLFEQELHQEISDEKTRKFVRSEILERLLDNNPLAIKLITANIPRGKDFNVLQHELESDFFRKVSDDEIEVYDGLPDTNIERKKSLYASINYSYVHLDEKERFAFELLSLFPDGINIESFKRFSELSNAKGKKSSKNTLRQSDNFKVTDPIIRALENKSIIQVNNHLVKLQSIVRKFAERQLALRKPSDLQRYHRNALLYNIEFTRILLDVLGKNHSKVSRIIQGQQNNFIKSVEFVETTQLPKIDLLNYLDDLTILFSRITATGAISKAIESKRALFTNNEDEILCFDIIKLNSDYFDGQFDQSISKLNRVLPLDRIREMDLSNDLQKLAGANASEIYAMEGYALDCIEFDIRRGKTSNFYPLPLFTLGEFDEELANMSFEGFSKFSVLDAIGKANLAMIDEYLQSIYEKTHIEKMQTAYLRCKYSPIPRVQLDKLVVVNEYTDGIKMLMRALISDNHSEAQKYYEKSIEKLTHIKYFHTEAILQYCTYLKASGIKQKFDEYLNIGINLARKCNFRYLNYKFNQLSSPSDKMYDSSDYPLPREVDLKSYVKFLIKNRP</sequence>
<dbReference type="InterPro" id="IPR002182">
    <property type="entry name" value="NB-ARC"/>
</dbReference>
<protein>
    <submittedName>
        <fullName evidence="2">SIR2 family protein</fullName>
    </submittedName>
</protein>
<dbReference type="SUPFAM" id="SSF52540">
    <property type="entry name" value="P-loop containing nucleoside triphosphate hydrolases"/>
    <property type="match status" value="1"/>
</dbReference>
<evidence type="ECO:0000313" key="3">
    <source>
        <dbReference type="Proteomes" id="UP001179361"/>
    </source>
</evidence>
<organism evidence="2 3">
    <name type="scientific">Massilia phyllostachyos</name>
    <dbReference type="NCBI Taxonomy" id="2898585"/>
    <lineage>
        <taxon>Bacteria</taxon>
        <taxon>Pseudomonadati</taxon>
        <taxon>Pseudomonadota</taxon>
        <taxon>Betaproteobacteria</taxon>
        <taxon>Burkholderiales</taxon>
        <taxon>Oxalobacteraceae</taxon>
        <taxon>Telluria group</taxon>
        <taxon>Massilia</taxon>
    </lineage>
</organism>
<dbReference type="Pfam" id="PF13289">
    <property type="entry name" value="SIR2_2"/>
    <property type="match status" value="1"/>
</dbReference>
<proteinExistence type="predicted"/>
<keyword evidence="3" id="KW-1185">Reference proteome</keyword>
<dbReference type="Pfam" id="PF00931">
    <property type="entry name" value="NB-ARC"/>
    <property type="match status" value="1"/>
</dbReference>
<dbReference type="InterPro" id="IPR003593">
    <property type="entry name" value="AAA+_ATPase"/>
</dbReference>
<dbReference type="RefSeq" id="WP_231057237.1">
    <property type="nucleotide sequence ID" value="NZ_JAJNOC010000001.1"/>
</dbReference>
<dbReference type="Gene3D" id="3.40.50.300">
    <property type="entry name" value="P-loop containing nucleotide triphosphate hydrolases"/>
    <property type="match status" value="1"/>
</dbReference>
<comment type="caution">
    <text evidence="2">The sequence shown here is derived from an EMBL/GenBank/DDBJ whole genome shotgun (WGS) entry which is preliminary data.</text>
</comment>
<name>A0ABS8Q2H7_9BURK</name>
<evidence type="ECO:0000313" key="2">
    <source>
        <dbReference type="EMBL" id="MCD2515953.1"/>
    </source>
</evidence>
<dbReference type="EMBL" id="JAJNOC010000001">
    <property type="protein sequence ID" value="MCD2515953.1"/>
    <property type="molecule type" value="Genomic_DNA"/>
</dbReference>
<feature type="domain" description="AAA+ ATPase" evidence="1">
    <location>
        <begin position="500"/>
        <end position="825"/>
    </location>
</feature>
<accession>A0ABS8Q2H7</accession>
<evidence type="ECO:0000259" key="1">
    <source>
        <dbReference type="SMART" id="SM00382"/>
    </source>
</evidence>
<dbReference type="InterPro" id="IPR027417">
    <property type="entry name" value="P-loop_NTPase"/>
</dbReference>
<dbReference type="PANTHER" id="PTHR47691">
    <property type="entry name" value="REGULATOR-RELATED"/>
    <property type="match status" value="1"/>
</dbReference>
<dbReference type="Proteomes" id="UP001179361">
    <property type="component" value="Unassembled WGS sequence"/>
</dbReference>
<dbReference type="SMART" id="SM00382">
    <property type="entry name" value="AAA"/>
    <property type="match status" value="1"/>
</dbReference>
<reference evidence="2" key="1">
    <citation type="submission" date="2021-11" db="EMBL/GenBank/DDBJ databases">
        <title>The complete genome of Massilia sp sp. G4R7.</title>
        <authorList>
            <person name="Liu L."/>
            <person name="Yue J."/>
            <person name="Yuan J."/>
            <person name="Yang F."/>
            <person name="Li L."/>
        </authorList>
    </citation>
    <scope>NUCLEOTIDE SEQUENCE</scope>
    <source>
        <strain evidence="2">G4R7</strain>
    </source>
</reference>
<dbReference type="PANTHER" id="PTHR47691:SF3">
    <property type="entry name" value="HTH-TYPE TRANSCRIPTIONAL REGULATOR RV0890C-RELATED"/>
    <property type="match status" value="1"/>
</dbReference>
<gene>
    <name evidence="2" type="ORF">LQ564_06435</name>
</gene>